<dbReference type="Proteomes" id="UP000281647">
    <property type="component" value="Unassembled WGS sequence"/>
</dbReference>
<gene>
    <name evidence="1" type="ORF">EET67_00735</name>
</gene>
<comment type="caution">
    <text evidence="1">The sequence shown here is derived from an EMBL/GenBank/DDBJ whole genome shotgun (WGS) entry which is preliminary data.</text>
</comment>
<name>A0A432VBB7_9HYPH</name>
<keyword evidence="2" id="KW-1185">Reference proteome</keyword>
<dbReference type="EMBL" id="RKST01000001">
    <property type="protein sequence ID" value="RUM99469.1"/>
    <property type="molecule type" value="Genomic_DNA"/>
</dbReference>
<evidence type="ECO:0008006" key="3">
    <source>
        <dbReference type="Google" id="ProtNLM"/>
    </source>
</evidence>
<dbReference type="AlphaFoldDB" id="A0A432VBB7"/>
<evidence type="ECO:0000313" key="2">
    <source>
        <dbReference type="Proteomes" id="UP000281647"/>
    </source>
</evidence>
<dbReference type="OrthoDB" id="7998277at2"/>
<accession>A0A432VBB7</accession>
<organism evidence="1 2">
    <name type="scientific">Borborobacter arsenicus</name>
    <dbReference type="NCBI Taxonomy" id="1851146"/>
    <lineage>
        <taxon>Bacteria</taxon>
        <taxon>Pseudomonadati</taxon>
        <taxon>Pseudomonadota</taxon>
        <taxon>Alphaproteobacteria</taxon>
        <taxon>Hyphomicrobiales</taxon>
        <taxon>Phyllobacteriaceae</taxon>
        <taxon>Borborobacter</taxon>
    </lineage>
</organism>
<evidence type="ECO:0000313" key="1">
    <source>
        <dbReference type="EMBL" id="RUM99469.1"/>
    </source>
</evidence>
<protein>
    <recommendedName>
        <fullName evidence="3">YubB ferredoxin-like domain-containing protein</fullName>
    </recommendedName>
</protein>
<proteinExistence type="predicted"/>
<sequence>MPNWVANTVVVRGPENEIGRFISKCFHVERCHDDEDNNADELELDFEAVIPIDATVLDAAAGAGDRDTLYRRHWGTKRDALDTAIIVRRPRYLHFEFITASAFPEPVYRELGRQFPQLEFNIAAIDPGAWWAVTGRIVGDDAVFDENADCRKVFERVYKQPFENALQADT</sequence>
<dbReference type="RefSeq" id="WP_128625709.1">
    <property type="nucleotide sequence ID" value="NZ_RKST01000001.1"/>
</dbReference>
<reference evidence="1 2" key="1">
    <citation type="submission" date="2018-11" db="EMBL/GenBank/DDBJ databases">
        <title>Pseudaminobacter arsenicus sp. nov., an arsenic-resistant bacterium isolated from arsenic-rich aquifers.</title>
        <authorList>
            <person name="Mu Y."/>
        </authorList>
    </citation>
    <scope>NUCLEOTIDE SEQUENCE [LARGE SCALE GENOMIC DNA]</scope>
    <source>
        <strain evidence="1 2">CB3</strain>
    </source>
</reference>